<name>A0A8C4JAR2_DRONO</name>
<dbReference type="InterPro" id="IPR052231">
    <property type="entry name" value="Rho_GEF_signaling-related"/>
</dbReference>
<feature type="compositionally biased region" description="Low complexity" evidence="1">
    <location>
        <begin position="865"/>
        <end position="881"/>
    </location>
</feature>
<feature type="region of interest" description="Disordered" evidence="1">
    <location>
        <begin position="863"/>
        <end position="1014"/>
    </location>
</feature>
<keyword evidence="3" id="KW-1185">Reference proteome</keyword>
<evidence type="ECO:0000256" key="1">
    <source>
        <dbReference type="SAM" id="MobiDB-lite"/>
    </source>
</evidence>
<feature type="compositionally biased region" description="Basic and acidic residues" evidence="1">
    <location>
        <begin position="392"/>
        <end position="404"/>
    </location>
</feature>
<reference evidence="2" key="1">
    <citation type="submission" date="2025-08" db="UniProtKB">
        <authorList>
            <consortium name="Ensembl"/>
        </authorList>
    </citation>
    <scope>IDENTIFICATION</scope>
</reference>
<reference evidence="2" key="2">
    <citation type="submission" date="2025-09" db="UniProtKB">
        <authorList>
            <consortium name="Ensembl"/>
        </authorList>
    </citation>
    <scope>IDENTIFICATION</scope>
</reference>
<organism evidence="2 3">
    <name type="scientific">Dromaius novaehollandiae</name>
    <name type="common">Emu</name>
    <dbReference type="NCBI Taxonomy" id="8790"/>
    <lineage>
        <taxon>Eukaryota</taxon>
        <taxon>Metazoa</taxon>
        <taxon>Chordata</taxon>
        <taxon>Craniata</taxon>
        <taxon>Vertebrata</taxon>
        <taxon>Euteleostomi</taxon>
        <taxon>Archelosauria</taxon>
        <taxon>Archosauria</taxon>
        <taxon>Dinosauria</taxon>
        <taxon>Saurischia</taxon>
        <taxon>Theropoda</taxon>
        <taxon>Coelurosauria</taxon>
        <taxon>Aves</taxon>
        <taxon>Palaeognathae</taxon>
        <taxon>Casuariiformes</taxon>
        <taxon>Dromaiidae</taxon>
        <taxon>Dromaius</taxon>
    </lineage>
</organism>
<feature type="compositionally biased region" description="Low complexity" evidence="1">
    <location>
        <begin position="955"/>
        <end position="984"/>
    </location>
</feature>
<evidence type="ECO:0000313" key="2">
    <source>
        <dbReference type="Ensembl" id="ENSDNVP00000006789.1"/>
    </source>
</evidence>
<sequence length="1014" mass="107423">MLDARSLDAAVQSALRALYPPFEATAPTVLGQVFRLLETSYRGDGLCCLLEFLIPAKRLFEHVRQAACAPYFNCVFLHEGWPLCLREKVVVHLAPLNPLLLRSGDFYLQAEPCGERAARLTVKHLSRDLRTVRETPVPEATYALLFTNEWLEEINCEHDGAPLHSCLVATEDGIAPLPWSRIATPEFVDKPDAGPGCARAGASSPTGVSPPVEASSPKSGPGKYPGLIKVDQLGPWKKPAALAVPSLREIVSRNLEGEYVDLLEPSREQRGLLARALPDAGKQGGLRLLKSPARSEAAGSGHRFSFLKGQRHGASPGDGAGGDRAAGHHEGPWKKMSAIYSPRMSRAKPAGKGNGALQTPVFLHFSALFHFASSSLSHLLVAGLDPAAGGPTEDRSLQEPRRAEPGATRPAPGRAAVGCPGGSRCRSAASPSSAGSTDKLGRALLQVTTSGSAWEAAWCSAGELARLVLYLLGCSRGAGCSRGVGCSRAQGCSRAPAPAAGLPPARSRLLPFGAAGLTPGLLSVAVAVGLPQSPRAVQHAATLRPLSPKPGRGRSRGGGAPGLPERGVRRRCPPQEVAARVARPQELMRRVLSDPQLLGLQRDGGALLARLRREAARLGASPHVRYLEAAEGLYEQLEEDVHGLVSQSNRCLERLELLRRTRQLEAEFGEARYHRGLALCQEAAEVQDSAFPEAEPFQAAAALFRTKLASFHAAAERRRAELAALQELRGFSSKVGARPLLRRAPGELQAEPTKARGEPRAEPNPSSGRVFQVAWLRLAGTGCSARGQSQPGNLEALRGLESSLQRLSVDFSLEKLQEMQAHVRTMRSSGGPAAWAAARQRYREARQVLEEMLAELRQAWGADTPGEAAPAPGAAREPPAGSTTGSPRESRESQEGEAARRSRTPAGGSLPKSNRGASPAPGGSLSRPVRGCPCAPPAQTRCADRPRPTAPGEPPAEAAQYFQVSSRSSLSSDDSDSPASAEEAPAPPCPSAKPPRVLYLEKHRADGPAAAGAE</sequence>
<dbReference type="Proteomes" id="UP000694423">
    <property type="component" value="Unplaced"/>
</dbReference>
<protein>
    <submittedName>
        <fullName evidence="2">KIAA1755</fullName>
    </submittedName>
</protein>
<feature type="compositionally biased region" description="Basic and acidic residues" evidence="1">
    <location>
        <begin position="888"/>
        <end position="900"/>
    </location>
</feature>
<feature type="region of interest" description="Disordered" evidence="1">
    <location>
        <begin position="291"/>
        <end position="333"/>
    </location>
</feature>
<accession>A0A8C4JAR2</accession>
<feature type="region of interest" description="Disordered" evidence="1">
    <location>
        <begin position="742"/>
        <end position="767"/>
    </location>
</feature>
<dbReference type="PANTHER" id="PTHR45845:SF2">
    <property type="entry name" value="RIKEN CDNA D630003M21 GENE"/>
    <property type="match status" value="1"/>
</dbReference>
<feature type="compositionally biased region" description="Low complexity" evidence="1">
    <location>
        <begin position="405"/>
        <end position="436"/>
    </location>
</feature>
<evidence type="ECO:0000313" key="3">
    <source>
        <dbReference type="Proteomes" id="UP000694423"/>
    </source>
</evidence>
<dbReference type="PANTHER" id="PTHR45845">
    <property type="entry name" value="RHO GUANINE NUCLEOTIDE EXCHANGE FACTOR-RELATED"/>
    <property type="match status" value="1"/>
</dbReference>
<dbReference type="Ensembl" id="ENSDNVT00000008204.1">
    <property type="protein sequence ID" value="ENSDNVP00000006789.1"/>
    <property type="gene ID" value="ENSDNVG00000004858.1"/>
</dbReference>
<dbReference type="AlphaFoldDB" id="A0A8C4JAR2"/>
<proteinExistence type="predicted"/>
<feature type="region of interest" description="Disordered" evidence="1">
    <location>
        <begin position="190"/>
        <end position="223"/>
    </location>
</feature>
<feature type="region of interest" description="Disordered" evidence="1">
    <location>
        <begin position="541"/>
        <end position="569"/>
    </location>
</feature>
<feature type="region of interest" description="Disordered" evidence="1">
    <location>
        <begin position="389"/>
        <end position="437"/>
    </location>
</feature>